<proteinExistence type="predicted"/>
<protein>
    <submittedName>
        <fullName evidence="1">Uncharacterized protein</fullName>
    </submittedName>
</protein>
<evidence type="ECO:0000313" key="1">
    <source>
        <dbReference type="EMBL" id="RNA36676.1"/>
    </source>
</evidence>
<keyword evidence="2" id="KW-1185">Reference proteome</keyword>
<comment type="caution">
    <text evidence="1">The sequence shown here is derived from an EMBL/GenBank/DDBJ whole genome shotgun (WGS) entry which is preliminary data.</text>
</comment>
<evidence type="ECO:0000313" key="2">
    <source>
        <dbReference type="Proteomes" id="UP000276133"/>
    </source>
</evidence>
<gene>
    <name evidence="1" type="ORF">BpHYR1_019552</name>
</gene>
<dbReference type="Proteomes" id="UP000276133">
    <property type="component" value="Unassembled WGS sequence"/>
</dbReference>
<accession>A0A3M7SLS1</accession>
<organism evidence="1 2">
    <name type="scientific">Brachionus plicatilis</name>
    <name type="common">Marine rotifer</name>
    <name type="synonym">Brachionus muelleri</name>
    <dbReference type="NCBI Taxonomy" id="10195"/>
    <lineage>
        <taxon>Eukaryota</taxon>
        <taxon>Metazoa</taxon>
        <taxon>Spiralia</taxon>
        <taxon>Gnathifera</taxon>
        <taxon>Rotifera</taxon>
        <taxon>Eurotatoria</taxon>
        <taxon>Monogononta</taxon>
        <taxon>Pseudotrocha</taxon>
        <taxon>Ploima</taxon>
        <taxon>Brachionidae</taxon>
        <taxon>Brachionus</taxon>
    </lineage>
</organism>
<name>A0A3M7SLS1_BRAPC</name>
<dbReference type="AlphaFoldDB" id="A0A3M7SLS1"/>
<sequence length="66" mass="7978">MEEYVVVIVSFTKYFKTINMQLIVMIYVNNQTHIHHNHTHLHDRLSNLLKKYFSYSKKLLLEGDLK</sequence>
<reference evidence="1 2" key="1">
    <citation type="journal article" date="2018" name="Sci. Rep.">
        <title>Genomic signatures of local adaptation to the degree of environmental predictability in rotifers.</title>
        <authorList>
            <person name="Franch-Gras L."/>
            <person name="Hahn C."/>
            <person name="Garcia-Roger E.M."/>
            <person name="Carmona M.J."/>
            <person name="Serra M."/>
            <person name="Gomez A."/>
        </authorList>
    </citation>
    <scope>NUCLEOTIDE SEQUENCE [LARGE SCALE GENOMIC DNA]</scope>
    <source>
        <strain evidence="1">HYR1</strain>
    </source>
</reference>
<dbReference type="EMBL" id="REGN01001142">
    <property type="protein sequence ID" value="RNA36676.1"/>
    <property type="molecule type" value="Genomic_DNA"/>
</dbReference>